<evidence type="ECO:0000256" key="1">
    <source>
        <dbReference type="SAM" id="Phobius"/>
    </source>
</evidence>
<dbReference type="EMBL" id="JAKZFC010000002">
    <property type="protein sequence ID" value="MCH7321969.1"/>
    <property type="molecule type" value="Genomic_DNA"/>
</dbReference>
<accession>A0ABS9UCV1</accession>
<organism evidence="2 3">
    <name type="scientific">Solibacillus palustris</name>
    <dbReference type="NCBI Taxonomy" id="2908203"/>
    <lineage>
        <taxon>Bacteria</taxon>
        <taxon>Bacillati</taxon>
        <taxon>Bacillota</taxon>
        <taxon>Bacilli</taxon>
        <taxon>Bacillales</taxon>
        <taxon>Caryophanaceae</taxon>
        <taxon>Solibacillus</taxon>
    </lineage>
</organism>
<keyword evidence="3" id="KW-1185">Reference proteome</keyword>
<sequence length="132" mass="14857">MLLAFYSGLIVFVLLFLIVLFVWIKTLQLKNQNKAPIIMLGVLMVFTLVVASIYTTDFFYLQTEQTKSTAGDCTLEFVSGGGNSIDTTEVMIANKTYSIKSEHFKDIANGNYYCEITYLPVTKIVTEISIQK</sequence>
<comment type="caution">
    <text evidence="2">The sequence shown here is derived from an EMBL/GenBank/DDBJ whole genome shotgun (WGS) entry which is preliminary data.</text>
</comment>
<dbReference type="Proteomes" id="UP001316087">
    <property type="component" value="Unassembled WGS sequence"/>
</dbReference>
<dbReference type="RefSeq" id="WP_241369017.1">
    <property type="nucleotide sequence ID" value="NZ_JAKZFC010000002.1"/>
</dbReference>
<keyword evidence="1" id="KW-1133">Transmembrane helix</keyword>
<protein>
    <submittedName>
        <fullName evidence="2">Cobalamin biosynthesis protein CobN</fullName>
    </submittedName>
</protein>
<evidence type="ECO:0000313" key="3">
    <source>
        <dbReference type="Proteomes" id="UP001316087"/>
    </source>
</evidence>
<proteinExistence type="predicted"/>
<feature type="transmembrane region" description="Helical" evidence="1">
    <location>
        <begin position="6"/>
        <end position="24"/>
    </location>
</feature>
<keyword evidence="1" id="KW-0812">Transmembrane</keyword>
<feature type="transmembrane region" description="Helical" evidence="1">
    <location>
        <begin position="36"/>
        <end position="54"/>
    </location>
</feature>
<name>A0ABS9UCV1_9BACL</name>
<evidence type="ECO:0000313" key="2">
    <source>
        <dbReference type="EMBL" id="MCH7321969.1"/>
    </source>
</evidence>
<reference evidence="2 3" key="1">
    <citation type="submission" date="2022-03" db="EMBL/GenBank/DDBJ databases">
        <authorList>
            <person name="Jo J.-H."/>
            <person name="Im W.-T."/>
        </authorList>
    </citation>
    <scope>NUCLEOTIDE SEQUENCE [LARGE SCALE GENOMIC DNA]</scope>
    <source>
        <strain evidence="2 3">MA9</strain>
    </source>
</reference>
<keyword evidence="1" id="KW-0472">Membrane</keyword>
<gene>
    <name evidence="2" type="ORF">LZ480_08695</name>
</gene>